<gene>
    <name evidence="2" type="ORF">QE152_g19970</name>
</gene>
<accession>A0AAW1KNQ6</accession>
<organism evidence="2 3">
    <name type="scientific">Popillia japonica</name>
    <name type="common">Japanese beetle</name>
    <dbReference type="NCBI Taxonomy" id="7064"/>
    <lineage>
        <taxon>Eukaryota</taxon>
        <taxon>Metazoa</taxon>
        <taxon>Ecdysozoa</taxon>
        <taxon>Arthropoda</taxon>
        <taxon>Hexapoda</taxon>
        <taxon>Insecta</taxon>
        <taxon>Pterygota</taxon>
        <taxon>Neoptera</taxon>
        <taxon>Endopterygota</taxon>
        <taxon>Coleoptera</taxon>
        <taxon>Polyphaga</taxon>
        <taxon>Scarabaeiformia</taxon>
        <taxon>Scarabaeidae</taxon>
        <taxon>Rutelinae</taxon>
        <taxon>Popillia</taxon>
    </lineage>
</organism>
<evidence type="ECO:0000256" key="1">
    <source>
        <dbReference type="SAM" id="Coils"/>
    </source>
</evidence>
<sequence>MINENINGLVNKVEQLNIKLQEANEKIDNLEQYSRINNLRVFGCKEVPNEAPVDVFVDFCRTKLNLIIQPSDIDVAHRLRGKENGIRPMIVSKVVPSNSAWTNDGKIFARTGNVIRHIRCDEDIIDLRKHFSKVIYSIHLRIV</sequence>
<proteinExistence type="predicted"/>
<protein>
    <submittedName>
        <fullName evidence="2">Uncharacterized protein</fullName>
    </submittedName>
</protein>
<dbReference type="EMBL" id="JASPKY010000194">
    <property type="protein sequence ID" value="KAK9721847.1"/>
    <property type="molecule type" value="Genomic_DNA"/>
</dbReference>
<keyword evidence="1" id="KW-0175">Coiled coil</keyword>
<keyword evidence="3" id="KW-1185">Reference proteome</keyword>
<evidence type="ECO:0000313" key="3">
    <source>
        <dbReference type="Proteomes" id="UP001458880"/>
    </source>
</evidence>
<reference evidence="2 3" key="1">
    <citation type="journal article" date="2024" name="BMC Genomics">
        <title>De novo assembly and annotation of Popillia japonica's genome with initial clues to its potential as an invasive pest.</title>
        <authorList>
            <person name="Cucini C."/>
            <person name="Boschi S."/>
            <person name="Funari R."/>
            <person name="Cardaioli E."/>
            <person name="Iannotti N."/>
            <person name="Marturano G."/>
            <person name="Paoli F."/>
            <person name="Bruttini M."/>
            <person name="Carapelli A."/>
            <person name="Frati F."/>
            <person name="Nardi F."/>
        </authorList>
    </citation>
    <scope>NUCLEOTIDE SEQUENCE [LARGE SCALE GENOMIC DNA]</scope>
    <source>
        <strain evidence="2">DMR45628</strain>
    </source>
</reference>
<evidence type="ECO:0000313" key="2">
    <source>
        <dbReference type="EMBL" id="KAK9721847.1"/>
    </source>
</evidence>
<dbReference type="Proteomes" id="UP001458880">
    <property type="component" value="Unassembled WGS sequence"/>
</dbReference>
<comment type="caution">
    <text evidence="2">The sequence shown here is derived from an EMBL/GenBank/DDBJ whole genome shotgun (WGS) entry which is preliminary data.</text>
</comment>
<feature type="coiled-coil region" evidence="1">
    <location>
        <begin position="6"/>
        <end position="33"/>
    </location>
</feature>
<dbReference type="AlphaFoldDB" id="A0AAW1KNQ6"/>
<name>A0AAW1KNQ6_POPJA</name>